<proteinExistence type="inferred from homology"/>
<feature type="domain" description="Aminotransferase class I/classII large" evidence="8">
    <location>
        <begin position="25"/>
        <end position="375"/>
    </location>
</feature>
<dbReference type="SUPFAM" id="SSF53383">
    <property type="entry name" value="PLP-dependent transferases"/>
    <property type="match status" value="1"/>
</dbReference>
<dbReference type="InterPro" id="IPR015424">
    <property type="entry name" value="PyrdxlP-dep_Trfase"/>
</dbReference>
<evidence type="ECO:0000256" key="4">
    <source>
        <dbReference type="ARBA" id="ARBA00022576"/>
    </source>
</evidence>
<gene>
    <name evidence="9" type="ORF">RZS32_001130</name>
</gene>
<comment type="similarity">
    <text evidence="2">Belongs to the class-I pyridoxal-phosphate-dependent aminotransferase family.</text>
</comment>
<accession>A0ABZ2TK83</accession>
<evidence type="ECO:0000256" key="3">
    <source>
        <dbReference type="ARBA" id="ARBA00012753"/>
    </source>
</evidence>
<evidence type="ECO:0000313" key="9">
    <source>
        <dbReference type="EMBL" id="WYK18518.1"/>
    </source>
</evidence>
<keyword evidence="5 9" id="KW-0808">Transferase</keyword>
<dbReference type="EC" id="2.6.1.1" evidence="3"/>
<dbReference type="GO" id="GO:0008483">
    <property type="term" value="F:transaminase activity"/>
    <property type="evidence" value="ECO:0007669"/>
    <property type="project" value="UniProtKB-KW"/>
</dbReference>
<dbReference type="Gene3D" id="3.90.1150.10">
    <property type="entry name" value="Aspartate Aminotransferase, domain 1"/>
    <property type="match status" value="1"/>
</dbReference>
<organism evidence="9 10">
    <name type="scientific">Roseovarius rhodophyticola</name>
    <dbReference type="NCBI Taxonomy" id="3080827"/>
    <lineage>
        <taxon>Bacteria</taxon>
        <taxon>Pseudomonadati</taxon>
        <taxon>Pseudomonadota</taxon>
        <taxon>Alphaproteobacteria</taxon>
        <taxon>Rhodobacterales</taxon>
        <taxon>Roseobacteraceae</taxon>
        <taxon>Roseovarius</taxon>
    </lineage>
</organism>
<comment type="catalytic activity">
    <reaction evidence="7">
        <text>L-aspartate + 2-oxoglutarate = oxaloacetate + L-glutamate</text>
        <dbReference type="Rhea" id="RHEA:21824"/>
        <dbReference type="ChEBI" id="CHEBI:16452"/>
        <dbReference type="ChEBI" id="CHEBI:16810"/>
        <dbReference type="ChEBI" id="CHEBI:29985"/>
        <dbReference type="ChEBI" id="CHEBI:29991"/>
        <dbReference type="EC" id="2.6.1.1"/>
    </reaction>
</comment>
<protein>
    <recommendedName>
        <fullName evidence="3">aspartate transaminase</fullName>
        <ecNumber evidence="3">2.6.1.1</ecNumber>
    </recommendedName>
</protein>
<name>A0ABZ2TK83_9RHOB</name>
<reference evidence="9 10" key="1">
    <citation type="submission" date="2024-02" db="EMBL/GenBank/DDBJ databases">
        <title>Roseovarius strain W115 nov., isolated from a marine algae.</title>
        <authorList>
            <person name="Lee M.W."/>
            <person name="Lee J.K."/>
            <person name="Kim J.M."/>
            <person name="Choi D.G."/>
            <person name="Baek J.H."/>
            <person name="Bayburt H."/>
            <person name="Jung J.J."/>
            <person name="Han D.M."/>
            <person name="Jeon C.O."/>
        </authorList>
    </citation>
    <scope>NUCLEOTIDE SEQUENCE [LARGE SCALE GENOMIC DNA]</scope>
    <source>
        <strain evidence="9 10">W115</strain>
    </source>
</reference>
<dbReference type="PANTHER" id="PTHR46383">
    <property type="entry name" value="ASPARTATE AMINOTRANSFERASE"/>
    <property type="match status" value="1"/>
</dbReference>
<dbReference type="EMBL" id="CP146606">
    <property type="protein sequence ID" value="WYK18518.1"/>
    <property type="molecule type" value="Genomic_DNA"/>
</dbReference>
<dbReference type="Pfam" id="PF00155">
    <property type="entry name" value="Aminotran_1_2"/>
    <property type="match status" value="1"/>
</dbReference>
<evidence type="ECO:0000313" key="10">
    <source>
        <dbReference type="Proteomes" id="UP001281305"/>
    </source>
</evidence>
<dbReference type="InterPro" id="IPR004839">
    <property type="entry name" value="Aminotransferase_I/II_large"/>
</dbReference>
<dbReference type="InterPro" id="IPR015422">
    <property type="entry name" value="PyrdxlP-dep_Trfase_small"/>
</dbReference>
<evidence type="ECO:0000259" key="8">
    <source>
        <dbReference type="Pfam" id="PF00155"/>
    </source>
</evidence>
<evidence type="ECO:0000256" key="1">
    <source>
        <dbReference type="ARBA" id="ARBA00001933"/>
    </source>
</evidence>
<dbReference type="InterPro" id="IPR050596">
    <property type="entry name" value="AspAT/PAT-like"/>
</dbReference>
<evidence type="ECO:0000256" key="2">
    <source>
        <dbReference type="ARBA" id="ARBA00007441"/>
    </source>
</evidence>
<dbReference type="RefSeq" id="WP_317055204.1">
    <property type="nucleotide sequence ID" value="NZ_CP146606.1"/>
</dbReference>
<dbReference type="PANTHER" id="PTHR46383:SF1">
    <property type="entry name" value="ASPARTATE AMINOTRANSFERASE"/>
    <property type="match status" value="1"/>
</dbReference>
<keyword evidence="4 9" id="KW-0032">Aminotransferase</keyword>
<dbReference type="InterPro" id="IPR015421">
    <property type="entry name" value="PyrdxlP-dep_Trfase_major"/>
</dbReference>
<keyword evidence="6" id="KW-0663">Pyridoxal phosphate</keyword>
<evidence type="ECO:0000256" key="5">
    <source>
        <dbReference type="ARBA" id="ARBA00022679"/>
    </source>
</evidence>
<dbReference type="CDD" id="cd00609">
    <property type="entry name" value="AAT_like"/>
    <property type="match status" value="1"/>
</dbReference>
<dbReference type="Gene3D" id="3.40.640.10">
    <property type="entry name" value="Type I PLP-dependent aspartate aminotransferase-like (Major domain)"/>
    <property type="match status" value="1"/>
</dbReference>
<evidence type="ECO:0000256" key="6">
    <source>
        <dbReference type="ARBA" id="ARBA00022898"/>
    </source>
</evidence>
<sequence length="384" mass="42369">MTKRIARVEWSGIRNMHAKASVYDNVINLGIGQPDFDTPGHIICAAKIALDEGYTRYPPAQGFLDVRKAIAEKLKRQNGVIADPETEIMVTVGAMQVVFNTMLNFIEPGDEVIIMDPGYDYFSQIRLFGGVPVAVSLREENGFRLDPADLRAALTDKTKLIVINSPSNPTGAVFGRALMQEVADIAIEHDLFVFSDEPYEDLMFDGREHVSIAAFPGMKERTITAFTLSKTYAMTGWRVGYAVGTSEVIAEMEKLMEHLVSGVTAVSQRAALAAISGPQDCVHQMTAAYERRRHIVHDGLNAIEGISCIMPESTFYAFPNIKALGLSSWDLADHILKEQQVITIPGLIFGENGEGYLRLSFAVEDNELRRAIDRIGRAVATLRT</sequence>
<comment type="cofactor">
    <cofactor evidence="1">
        <name>pyridoxal 5'-phosphate</name>
        <dbReference type="ChEBI" id="CHEBI:597326"/>
    </cofactor>
</comment>
<dbReference type="Proteomes" id="UP001281305">
    <property type="component" value="Chromosome"/>
</dbReference>
<keyword evidence="10" id="KW-1185">Reference proteome</keyword>
<evidence type="ECO:0000256" key="7">
    <source>
        <dbReference type="ARBA" id="ARBA00049185"/>
    </source>
</evidence>